<keyword evidence="4" id="KW-1185">Reference proteome</keyword>
<dbReference type="GeneID" id="73337277"/>
<dbReference type="KEGG" id="clup:CLUP02_03242"/>
<feature type="transmembrane region" description="Helical" evidence="2">
    <location>
        <begin position="21"/>
        <end position="44"/>
    </location>
</feature>
<dbReference type="EMBL" id="CP019474">
    <property type="protein sequence ID" value="UQC77771.1"/>
    <property type="molecule type" value="Genomic_DNA"/>
</dbReference>
<reference evidence="3" key="1">
    <citation type="journal article" date="2021" name="Mol. Plant Microbe Interact.">
        <title>Complete Genome Sequence of the Plant-Pathogenic Fungus Colletotrichum lupini.</title>
        <authorList>
            <person name="Baroncelli R."/>
            <person name="Pensec F."/>
            <person name="Da Lio D."/>
            <person name="Boufleur T."/>
            <person name="Vicente I."/>
            <person name="Sarrocco S."/>
            <person name="Picot A."/>
            <person name="Baraldi E."/>
            <person name="Sukno S."/>
            <person name="Thon M."/>
            <person name="Le Floch G."/>
        </authorList>
    </citation>
    <scope>NUCLEOTIDE SEQUENCE</scope>
    <source>
        <strain evidence="3">IMI 504893</strain>
    </source>
</reference>
<proteinExistence type="predicted"/>
<organism evidence="3 4">
    <name type="scientific">Colletotrichum lupini</name>
    <dbReference type="NCBI Taxonomy" id="145971"/>
    <lineage>
        <taxon>Eukaryota</taxon>
        <taxon>Fungi</taxon>
        <taxon>Dikarya</taxon>
        <taxon>Ascomycota</taxon>
        <taxon>Pezizomycotina</taxon>
        <taxon>Sordariomycetes</taxon>
        <taxon>Hypocreomycetidae</taxon>
        <taxon>Glomerellales</taxon>
        <taxon>Glomerellaceae</taxon>
        <taxon>Colletotrichum</taxon>
        <taxon>Colletotrichum acutatum species complex</taxon>
    </lineage>
</organism>
<keyword evidence="2" id="KW-0472">Membrane</keyword>
<evidence type="ECO:0008006" key="5">
    <source>
        <dbReference type="Google" id="ProtNLM"/>
    </source>
</evidence>
<dbReference type="Proteomes" id="UP000830671">
    <property type="component" value="Chromosome 2"/>
</dbReference>
<dbReference type="AlphaFoldDB" id="A0A9Q8SJ01"/>
<dbReference type="RefSeq" id="XP_049139410.1">
    <property type="nucleotide sequence ID" value="XM_049282267.1"/>
</dbReference>
<feature type="compositionally biased region" description="Low complexity" evidence="1">
    <location>
        <begin position="326"/>
        <end position="346"/>
    </location>
</feature>
<feature type="region of interest" description="Disordered" evidence="1">
    <location>
        <begin position="309"/>
        <end position="360"/>
    </location>
</feature>
<gene>
    <name evidence="3" type="ORF">CLUP02_03242</name>
</gene>
<evidence type="ECO:0000256" key="2">
    <source>
        <dbReference type="SAM" id="Phobius"/>
    </source>
</evidence>
<name>A0A9Q8SJ01_9PEZI</name>
<keyword evidence="2" id="KW-0812">Transmembrane</keyword>
<keyword evidence="2" id="KW-1133">Transmembrane helix</keyword>
<protein>
    <recommendedName>
        <fullName evidence="5">Transmembrane protein</fullName>
    </recommendedName>
</protein>
<sequence length="360" mass="38682">MQKWPGASLPAAHAGAGSFSLPCIYLGVVMNSCFLVAIAAVIWLRLVLAEPQHLNGNSIPRPTLAPNYDKYRATPTTTLTPRNNLNLRAEALEPRVLRINTCGIVTLPWTTFPLACEYPQPCQTDNGYMKCDNIVGRTCYDGTATECRSKIDLNTRCCTSSDDQWLPTCVTYYKEIDRDNWVSLLDCQWKAHSGRTSLNFVPASIEDNFLRGAQTALASADSTITLMSSTSASASAPASPSPTSSSSNIPTTVGGAVGGLVAVVIGVCVVAWLLIREKRASRAQDALSPSQGLTQSAQFSTLPEVSVPENHLPLYPGAEERHKYQSVSAAPPSVLSEALLASSPSPRRTINVNDTPVELE</sequence>
<evidence type="ECO:0000313" key="3">
    <source>
        <dbReference type="EMBL" id="UQC77771.1"/>
    </source>
</evidence>
<evidence type="ECO:0000313" key="4">
    <source>
        <dbReference type="Proteomes" id="UP000830671"/>
    </source>
</evidence>
<accession>A0A9Q8SJ01</accession>
<feature type="transmembrane region" description="Helical" evidence="2">
    <location>
        <begin position="253"/>
        <end position="275"/>
    </location>
</feature>
<evidence type="ECO:0000256" key="1">
    <source>
        <dbReference type="SAM" id="MobiDB-lite"/>
    </source>
</evidence>